<dbReference type="Proteomes" id="UP001055072">
    <property type="component" value="Unassembled WGS sequence"/>
</dbReference>
<evidence type="ECO:0000313" key="2">
    <source>
        <dbReference type="Proteomes" id="UP001055072"/>
    </source>
</evidence>
<reference evidence="1" key="1">
    <citation type="journal article" date="2021" name="Environ. Microbiol.">
        <title>Gene family expansions and transcriptome signatures uncover fungal adaptations to wood decay.</title>
        <authorList>
            <person name="Hage H."/>
            <person name="Miyauchi S."/>
            <person name="Viragh M."/>
            <person name="Drula E."/>
            <person name="Min B."/>
            <person name="Chaduli D."/>
            <person name="Navarro D."/>
            <person name="Favel A."/>
            <person name="Norest M."/>
            <person name="Lesage-Meessen L."/>
            <person name="Balint B."/>
            <person name="Merenyi Z."/>
            <person name="de Eugenio L."/>
            <person name="Morin E."/>
            <person name="Martinez A.T."/>
            <person name="Baldrian P."/>
            <person name="Stursova M."/>
            <person name="Martinez M.J."/>
            <person name="Novotny C."/>
            <person name="Magnuson J.K."/>
            <person name="Spatafora J.W."/>
            <person name="Maurice S."/>
            <person name="Pangilinan J."/>
            <person name="Andreopoulos W."/>
            <person name="LaButti K."/>
            <person name="Hundley H."/>
            <person name="Na H."/>
            <person name="Kuo A."/>
            <person name="Barry K."/>
            <person name="Lipzen A."/>
            <person name="Henrissat B."/>
            <person name="Riley R."/>
            <person name="Ahrendt S."/>
            <person name="Nagy L.G."/>
            <person name="Grigoriev I.V."/>
            <person name="Martin F."/>
            <person name="Rosso M.N."/>
        </authorList>
    </citation>
    <scope>NUCLEOTIDE SEQUENCE</scope>
    <source>
        <strain evidence="1">CBS 384.51</strain>
    </source>
</reference>
<keyword evidence="2" id="KW-1185">Reference proteome</keyword>
<evidence type="ECO:0000313" key="1">
    <source>
        <dbReference type="EMBL" id="KAI0088984.1"/>
    </source>
</evidence>
<accession>A0ACB8U428</accession>
<gene>
    <name evidence="1" type="ORF">BDY19DRAFT_160376</name>
</gene>
<protein>
    <submittedName>
        <fullName evidence="1">Uncharacterized protein</fullName>
    </submittedName>
</protein>
<organism evidence="1 2">
    <name type="scientific">Irpex rosettiformis</name>
    <dbReference type="NCBI Taxonomy" id="378272"/>
    <lineage>
        <taxon>Eukaryota</taxon>
        <taxon>Fungi</taxon>
        <taxon>Dikarya</taxon>
        <taxon>Basidiomycota</taxon>
        <taxon>Agaricomycotina</taxon>
        <taxon>Agaricomycetes</taxon>
        <taxon>Polyporales</taxon>
        <taxon>Irpicaceae</taxon>
        <taxon>Irpex</taxon>
    </lineage>
</organism>
<comment type="caution">
    <text evidence="1">The sequence shown here is derived from an EMBL/GenBank/DDBJ whole genome shotgun (WGS) entry which is preliminary data.</text>
</comment>
<proteinExistence type="predicted"/>
<sequence length="95" mass="10532">MDSTPKSQSLSSSFLSAVLIIILIVIPVRAVSHPAICISLPNFTVHPRSRDSGLRCLYAYHIVASRCTSGNCAPRPLRRLISAHYHNREKGPYVF</sequence>
<name>A0ACB8U428_9APHY</name>
<dbReference type="EMBL" id="MU274912">
    <property type="protein sequence ID" value="KAI0088984.1"/>
    <property type="molecule type" value="Genomic_DNA"/>
</dbReference>